<dbReference type="InterPro" id="IPR005467">
    <property type="entry name" value="His_kinase_dom"/>
</dbReference>
<sequence length="427" mass="49584">MQISLKNYTLRYLIPGILLVMAIWASLFYAYILDEVYDNVDDGLKNQKIEIIREAYGNPELLETKAFGVNQFRIVQVDEKDYSPVNVFRNEFIYMPYDEEDEPYRILKTGFYAKDGKTYSLEIRTSTVEEDDLMLDLATALLVLYIVIVLSIFLINQFVLTKAYRPFRKILQNLQAYRFGGVNNLAKVESNVIEFNQLNTEINQMIQRNEDVFAEQKRFIENASHELQTPLAITINRLDLLMEDEDLPEKHLVQLAETKDAIHRMVNLNKSLLMLSRIENRQFQDVEQISFNDSTREVINDYEDLIAFKQLDLRLECKADFYVSMNPNLAQVLISNLLRNAIKYNHAEGVIAIEITQGEWKIRNSSTGLPLNEKFIFQRFHKQSQDALSNGLGLAIVKSIVDSYPGLSIVYSFENNFHVFSLNFKNS</sequence>
<comment type="catalytic activity">
    <reaction evidence="1">
        <text>ATP + protein L-histidine = ADP + protein N-phospho-L-histidine.</text>
        <dbReference type="EC" id="2.7.13.3"/>
    </reaction>
</comment>
<evidence type="ECO:0000256" key="5">
    <source>
        <dbReference type="ARBA" id="ARBA00022692"/>
    </source>
</evidence>
<evidence type="ECO:0000256" key="6">
    <source>
        <dbReference type="ARBA" id="ARBA00022777"/>
    </source>
</evidence>
<evidence type="ECO:0000313" key="11">
    <source>
        <dbReference type="Proteomes" id="UP000616201"/>
    </source>
</evidence>
<dbReference type="InterPro" id="IPR036890">
    <property type="entry name" value="HATPase_C_sf"/>
</dbReference>
<evidence type="ECO:0000256" key="8">
    <source>
        <dbReference type="SAM" id="Phobius"/>
    </source>
</evidence>
<feature type="transmembrane region" description="Helical" evidence="8">
    <location>
        <begin position="12"/>
        <end position="32"/>
    </location>
</feature>
<dbReference type="GO" id="GO:0000155">
    <property type="term" value="F:phosphorelay sensor kinase activity"/>
    <property type="evidence" value="ECO:0007669"/>
    <property type="project" value="InterPro"/>
</dbReference>
<keyword evidence="8" id="KW-0472">Membrane</keyword>
<dbReference type="SMART" id="SM00387">
    <property type="entry name" value="HATPase_c"/>
    <property type="match status" value="1"/>
</dbReference>
<dbReference type="AlphaFoldDB" id="A0A928UX05"/>
<keyword evidence="3" id="KW-0597">Phosphoprotein</keyword>
<keyword evidence="4" id="KW-0808">Transferase</keyword>
<dbReference type="PANTHER" id="PTHR45436:SF5">
    <property type="entry name" value="SENSOR HISTIDINE KINASE TRCS"/>
    <property type="match status" value="1"/>
</dbReference>
<keyword evidence="7 8" id="KW-1133">Transmembrane helix</keyword>
<feature type="domain" description="Histidine kinase" evidence="9">
    <location>
        <begin position="222"/>
        <end position="427"/>
    </location>
</feature>
<dbReference type="InterPro" id="IPR050428">
    <property type="entry name" value="TCS_sensor_his_kinase"/>
</dbReference>
<proteinExistence type="predicted"/>
<evidence type="ECO:0000256" key="2">
    <source>
        <dbReference type="ARBA" id="ARBA00012438"/>
    </source>
</evidence>
<dbReference type="CDD" id="cd00082">
    <property type="entry name" value="HisKA"/>
    <property type="match status" value="1"/>
</dbReference>
<protein>
    <recommendedName>
        <fullName evidence="2">histidine kinase</fullName>
        <ecNumber evidence="2">2.7.13.3</ecNumber>
    </recommendedName>
</protein>
<evidence type="ECO:0000256" key="7">
    <source>
        <dbReference type="ARBA" id="ARBA00022989"/>
    </source>
</evidence>
<dbReference type="PROSITE" id="PS50109">
    <property type="entry name" value="HIS_KIN"/>
    <property type="match status" value="1"/>
</dbReference>
<dbReference type="EMBL" id="PRDK01000006">
    <property type="protein sequence ID" value="MBE8714548.1"/>
    <property type="molecule type" value="Genomic_DNA"/>
</dbReference>
<comment type="caution">
    <text evidence="10">The sequence shown here is derived from an EMBL/GenBank/DDBJ whole genome shotgun (WGS) entry which is preliminary data.</text>
</comment>
<dbReference type="InterPro" id="IPR003594">
    <property type="entry name" value="HATPase_dom"/>
</dbReference>
<dbReference type="Pfam" id="PF02518">
    <property type="entry name" value="HATPase_c"/>
    <property type="match status" value="1"/>
</dbReference>
<accession>A0A928UX05</accession>
<feature type="transmembrane region" description="Helical" evidence="8">
    <location>
        <begin position="137"/>
        <end position="160"/>
    </location>
</feature>
<evidence type="ECO:0000259" key="9">
    <source>
        <dbReference type="PROSITE" id="PS50109"/>
    </source>
</evidence>
<evidence type="ECO:0000256" key="3">
    <source>
        <dbReference type="ARBA" id="ARBA00022553"/>
    </source>
</evidence>
<dbReference type="InterPro" id="IPR003661">
    <property type="entry name" value="HisK_dim/P_dom"/>
</dbReference>
<dbReference type="Gene3D" id="3.30.565.10">
    <property type="entry name" value="Histidine kinase-like ATPase, C-terminal domain"/>
    <property type="match status" value="1"/>
</dbReference>
<dbReference type="GO" id="GO:0005886">
    <property type="term" value="C:plasma membrane"/>
    <property type="evidence" value="ECO:0007669"/>
    <property type="project" value="TreeGrafter"/>
</dbReference>
<dbReference type="SMART" id="SM00388">
    <property type="entry name" value="HisKA"/>
    <property type="match status" value="1"/>
</dbReference>
<dbReference type="RefSeq" id="WP_196936195.1">
    <property type="nucleotide sequence ID" value="NZ_MU158698.1"/>
</dbReference>
<dbReference type="Pfam" id="PF00512">
    <property type="entry name" value="HisKA"/>
    <property type="match status" value="1"/>
</dbReference>
<keyword evidence="11" id="KW-1185">Reference proteome</keyword>
<dbReference type="Proteomes" id="UP000616201">
    <property type="component" value="Unassembled WGS sequence"/>
</dbReference>
<evidence type="ECO:0000256" key="4">
    <source>
        <dbReference type="ARBA" id="ARBA00022679"/>
    </source>
</evidence>
<gene>
    <name evidence="10" type="ORF">C4F49_12735</name>
</gene>
<reference evidence="10" key="1">
    <citation type="submission" date="2018-02" db="EMBL/GenBank/DDBJ databases">
        <authorList>
            <person name="Vasarhelyi B.M."/>
            <person name="Deshmukh S."/>
            <person name="Balint B."/>
            <person name="Kukolya J."/>
        </authorList>
    </citation>
    <scope>NUCLEOTIDE SEQUENCE</scope>
    <source>
        <strain evidence="10">KB22</strain>
    </source>
</reference>
<dbReference type="SUPFAM" id="SSF47384">
    <property type="entry name" value="Homodimeric domain of signal transducing histidine kinase"/>
    <property type="match status" value="1"/>
</dbReference>
<organism evidence="10 11">
    <name type="scientific">Sphingobacterium hungaricum</name>
    <dbReference type="NCBI Taxonomy" id="2082723"/>
    <lineage>
        <taxon>Bacteria</taxon>
        <taxon>Pseudomonadati</taxon>
        <taxon>Bacteroidota</taxon>
        <taxon>Sphingobacteriia</taxon>
        <taxon>Sphingobacteriales</taxon>
        <taxon>Sphingobacteriaceae</taxon>
        <taxon>Sphingobacterium</taxon>
    </lineage>
</organism>
<dbReference type="InterPro" id="IPR036097">
    <property type="entry name" value="HisK_dim/P_sf"/>
</dbReference>
<evidence type="ECO:0000313" key="10">
    <source>
        <dbReference type="EMBL" id="MBE8714548.1"/>
    </source>
</evidence>
<dbReference type="PANTHER" id="PTHR45436">
    <property type="entry name" value="SENSOR HISTIDINE KINASE YKOH"/>
    <property type="match status" value="1"/>
</dbReference>
<name>A0A928UX05_9SPHI</name>
<dbReference type="Gene3D" id="1.10.287.130">
    <property type="match status" value="1"/>
</dbReference>
<keyword evidence="6 10" id="KW-0418">Kinase</keyword>
<keyword evidence="5 8" id="KW-0812">Transmembrane</keyword>
<dbReference type="EC" id="2.7.13.3" evidence="2"/>
<dbReference type="SUPFAM" id="SSF55874">
    <property type="entry name" value="ATPase domain of HSP90 chaperone/DNA topoisomerase II/histidine kinase"/>
    <property type="match status" value="1"/>
</dbReference>
<evidence type="ECO:0000256" key="1">
    <source>
        <dbReference type="ARBA" id="ARBA00000085"/>
    </source>
</evidence>